<dbReference type="RefSeq" id="WP_219507523.1">
    <property type="nucleotide sequence ID" value="NZ_JAHXDN010000009.1"/>
</dbReference>
<gene>
    <name evidence="3" type="ORF">KX928_22745</name>
</gene>
<dbReference type="EMBL" id="JAHXDN010000009">
    <property type="protein sequence ID" value="MBW4710617.1"/>
    <property type="molecule type" value="Genomic_DNA"/>
</dbReference>
<keyword evidence="1" id="KW-0597">Phosphoprotein</keyword>
<dbReference type="GO" id="GO:0000160">
    <property type="term" value="P:phosphorelay signal transduction system"/>
    <property type="evidence" value="ECO:0007669"/>
    <property type="project" value="InterPro"/>
</dbReference>
<sequence>MFLNHDFPALSALPLFGPIRTLLLDDCRFDRARMRRLCRQTSLIMTVEDVADLAQFDRALQSGNHDLYLVDYHLPSGSGLDALSAIHGGVPGAAAIMISGTDRPELEYGLSTGCHPVLKKAFLTPDLLETAIREAVFSAQYEGSLEPAPPVDVDRCSRNSMLA</sequence>
<dbReference type="PROSITE" id="PS50110">
    <property type="entry name" value="RESPONSE_REGULATORY"/>
    <property type="match status" value="1"/>
</dbReference>
<organism evidence="3 4">
    <name type="scientific">Roseobacter insulae</name>
    <dbReference type="NCBI Taxonomy" id="2859783"/>
    <lineage>
        <taxon>Bacteria</taxon>
        <taxon>Pseudomonadati</taxon>
        <taxon>Pseudomonadota</taxon>
        <taxon>Alphaproteobacteria</taxon>
        <taxon>Rhodobacterales</taxon>
        <taxon>Roseobacteraceae</taxon>
        <taxon>Roseobacter</taxon>
    </lineage>
</organism>
<evidence type="ECO:0000313" key="3">
    <source>
        <dbReference type="EMBL" id="MBW4710617.1"/>
    </source>
</evidence>
<accession>A0A9X1FZS1</accession>
<feature type="domain" description="Response regulatory" evidence="2">
    <location>
        <begin position="20"/>
        <end position="135"/>
    </location>
</feature>
<protein>
    <submittedName>
        <fullName evidence="3">Response regulator</fullName>
    </submittedName>
</protein>
<keyword evidence="4" id="KW-1185">Reference proteome</keyword>
<dbReference type="Proteomes" id="UP001138661">
    <property type="component" value="Unassembled WGS sequence"/>
</dbReference>
<name>A0A9X1FZS1_9RHOB</name>
<dbReference type="AlphaFoldDB" id="A0A9X1FZS1"/>
<evidence type="ECO:0000313" key="4">
    <source>
        <dbReference type="Proteomes" id="UP001138661"/>
    </source>
</evidence>
<dbReference type="InterPro" id="IPR001789">
    <property type="entry name" value="Sig_transdc_resp-reg_receiver"/>
</dbReference>
<comment type="caution">
    <text evidence="3">The sequence shown here is derived from an EMBL/GenBank/DDBJ whole genome shotgun (WGS) entry which is preliminary data.</text>
</comment>
<dbReference type="CDD" id="cd00156">
    <property type="entry name" value="REC"/>
    <property type="match status" value="1"/>
</dbReference>
<feature type="modified residue" description="4-aspartylphosphate" evidence="1">
    <location>
        <position position="71"/>
    </location>
</feature>
<reference evidence="3" key="1">
    <citation type="submission" date="2021-07" db="EMBL/GenBank/DDBJ databases">
        <title>Roseobacter insulae sp. nov., isolated from a tidal flat.</title>
        <authorList>
            <person name="Park S."/>
            <person name="Yoon J.-H."/>
        </authorList>
    </citation>
    <scope>NUCLEOTIDE SEQUENCE</scope>
    <source>
        <strain evidence="3">YSTF-M11</strain>
    </source>
</reference>
<evidence type="ECO:0000259" key="2">
    <source>
        <dbReference type="PROSITE" id="PS50110"/>
    </source>
</evidence>
<proteinExistence type="predicted"/>
<dbReference type="SMART" id="SM00448">
    <property type="entry name" value="REC"/>
    <property type="match status" value="1"/>
</dbReference>
<evidence type="ECO:0000256" key="1">
    <source>
        <dbReference type="PROSITE-ProRule" id="PRU00169"/>
    </source>
</evidence>
<dbReference type="Pfam" id="PF00072">
    <property type="entry name" value="Response_reg"/>
    <property type="match status" value="1"/>
</dbReference>